<dbReference type="InterPro" id="IPR019261">
    <property type="entry name" value="PARG_cat_microbial"/>
</dbReference>
<proteinExistence type="predicted"/>
<gene>
    <name evidence="2" type="ORF">FHX71_002248</name>
</gene>
<dbReference type="NCBIfam" id="TIGR02452">
    <property type="entry name" value="TIGR02452 family protein"/>
    <property type="match status" value="1"/>
</dbReference>
<reference evidence="2 3" key="1">
    <citation type="submission" date="2020-07" db="EMBL/GenBank/DDBJ databases">
        <title>Sequencing the genomes of 1000 actinobacteria strains.</title>
        <authorList>
            <person name="Klenk H.-P."/>
        </authorList>
    </citation>
    <scope>NUCLEOTIDE SEQUENCE [LARGE SCALE GENOMIC DNA]</scope>
    <source>
        <strain evidence="2 3">DSM 44121</strain>
    </source>
</reference>
<dbReference type="PIRSF" id="PIRSF014899">
    <property type="entry name" value="UCP014899"/>
    <property type="match status" value="1"/>
</dbReference>
<name>A0A7W3J8N2_9MICO</name>
<dbReference type="InterPro" id="IPR043472">
    <property type="entry name" value="Macro_dom-like"/>
</dbReference>
<evidence type="ECO:0000313" key="2">
    <source>
        <dbReference type="EMBL" id="MBA8808306.1"/>
    </source>
</evidence>
<dbReference type="PANTHER" id="PTHR35596">
    <property type="entry name" value="DUF2263 DOMAIN-CONTAINING PROTEIN"/>
    <property type="match status" value="1"/>
</dbReference>
<dbReference type="Gene3D" id="3.40.220.10">
    <property type="entry name" value="Leucine Aminopeptidase, subunit E, domain 1"/>
    <property type="match status" value="1"/>
</dbReference>
<comment type="caution">
    <text evidence="2">The sequence shown here is derived from an EMBL/GenBank/DDBJ whole genome shotgun (WGS) entry which is preliminary data.</text>
</comment>
<organism evidence="2 3">
    <name type="scientific">Promicromonospora sukumoe</name>
    <dbReference type="NCBI Taxonomy" id="88382"/>
    <lineage>
        <taxon>Bacteria</taxon>
        <taxon>Bacillati</taxon>
        <taxon>Actinomycetota</taxon>
        <taxon>Actinomycetes</taxon>
        <taxon>Micrococcales</taxon>
        <taxon>Promicromonosporaceae</taxon>
        <taxon>Promicromonospora</taxon>
    </lineage>
</organism>
<dbReference type="RefSeq" id="WP_312877015.1">
    <property type="nucleotide sequence ID" value="NZ_BAAATF010000003.1"/>
</dbReference>
<dbReference type="PANTHER" id="PTHR35596:SF1">
    <property type="entry name" value="MICROBIAL-TYPE PARG CATALYTIC DOMAIN-CONTAINING PROTEIN"/>
    <property type="match status" value="1"/>
</dbReference>
<keyword evidence="3" id="KW-1185">Reference proteome</keyword>
<feature type="domain" description="Microbial-type PARG catalytic" evidence="1">
    <location>
        <begin position="15"/>
        <end position="155"/>
    </location>
</feature>
<dbReference type="EMBL" id="JACGWV010000001">
    <property type="protein sequence ID" value="MBA8808306.1"/>
    <property type="molecule type" value="Genomic_DNA"/>
</dbReference>
<dbReference type="Proteomes" id="UP000540568">
    <property type="component" value="Unassembled WGS sequence"/>
</dbReference>
<sequence>MTSPTRSRDRNRALAAQTMDAVQTGGYDVNGRHVTIAAQVSAAVAGTRLILPDAPLPESTTWSGPTTVEVTDESSLAAARRLGPGTACLVFASARNPGGGFLNGAQAQEEAIARSSALYAAQTTVPEFYEHHRREASLVYSDRIIVSPDVPVFRDDDGALLAEPYPVTFLTAAAPNRSAVERNQPAAVRDVVPSLFRRAARVLDVAAAHGSRRLVLGAWGCGVFGNDAADVASAFAQALAGPPRFEQVTFAILDHRPGRPVLGAFERSLEKPTARA</sequence>
<evidence type="ECO:0000259" key="1">
    <source>
        <dbReference type="Pfam" id="PF10021"/>
    </source>
</evidence>
<dbReference type="AlphaFoldDB" id="A0A7W3J8N2"/>
<accession>A0A7W3J8N2</accession>
<protein>
    <submittedName>
        <fullName evidence="2">Uncharacterized protein (TIGR02452 family)</fullName>
    </submittedName>
</protein>
<evidence type="ECO:0000313" key="3">
    <source>
        <dbReference type="Proteomes" id="UP000540568"/>
    </source>
</evidence>
<dbReference type="Pfam" id="PF10021">
    <property type="entry name" value="PARG_cat_microb"/>
    <property type="match status" value="1"/>
</dbReference>
<dbReference type="InterPro" id="IPR012664">
    <property type="entry name" value="CHP02452"/>
</dbReference>